<dbReference type="Gene3D" id="3.40.630.30">
    <property type="match status" value="1"/>
</dbReference>
<evidence type="ECO:0000313" key="3">
    <source>
        <dbReference type="Proteomes" id="UP001157114"/>
    </source>
</evidence>
<sequence length="207" mass="23409">MDSAEFKRFIFSIEIKALEKALVHGEGESPFVSLIRERIEMLKREARWFHPLEDRVVKVPSIQSSELLIRNAVADDIDRLQDIRRRSSLSNKGDIDLIAAHPEWLVWDDALLPYATVAVHDGKALGFATALPIEDYLELEDLFTDPDWMRQGVASALIADLARRGLRIEVSANRHAKAFYESAGFVVVGTYQSVGEPQLRMHLEVSP</sequence>
<keyword evidence="3" id="KW-1185">Reference proteome</keyword>
<protein>
    <recommendedName>
        <fullName evidence="1">N-acetyltransferase domain-containing protein</fullName>
    </recommendedName>
</protein>
<name>A0ABQ6GA10_9BACL</name>
<dbReference type="Pfam" id="PF13508">
    <property type="entry name" value="Acetyltransf_7"/>
    <property type="match status" value="1"/>
</dbReference>
<dbReference type="PROSITE" id="PS51186">
    <property type="entry name" value="GNAT"/>
    <property type="match status" value="1"/>
</dbReference>
<dbReference type="InterPro" id="IPR000182">
    <property type="entry name" value="GNAT_dom"/>
</dbReference>
<dbReference type="RefSeq" id="WP_284238079.1">
    <property type="nucleotide sequence ID" value="NZ_BSSQ01000006.1"/>
</dbReference>
<dbReference type="SUPFAM" id="SSF55729">
    <property type="entry name" value="Acyl-CoA N-acyltransferases (Nat)"/>
    <property type="match status" value="1"/>
</dbReference>
<gene>
    <name evidence="2" type="ORF">MU1_16800</name>
</gene>
<accession>A0ABQ6GA10</accession>
<comment type="caution">
    <text evidence="2">The sequence shown here is derived from an EMBL/GenBank/DDBJ whole genome shotgun (WGS) entry which is preliminary data.</text>
</comment>
<proteinExistence type="predicted"/>
<evidence type="ECO:0000259" key="1">
    <source>
        <dbReference type="PROSITE" id="PS51186"/>
    </source>
</evidence>
<feature type="domain" description="N-acetyltransferase" evidence="1">
    <location>
        <begin position="67"/>
        <end position="206"/>
    </location>
</feature>
<evidence type="ECO:0000313" key="2">
    <source>
        <dbReference type="EMBL" id="GLX67335.1"/>
    </source>
</evidence>
<dbReference type="EMBL" id="BSSQ01000006">
    <property type="protein sequence ID" value="GLX67335.1"/>
    <property type="molecule type" value="Genomic_DNA"/>
</dbReference>
<organism evidence="2 3">
    <name type="scientific">Paenibacillus glycanilyticus</name>
    <dbReference type="NCBI Taxonomy" id="126569"/>
    <lineage>
        <taxon>Bacteria</taxon>
        <taxon>Bacillati</taxon>
        <taxon>Bacillota</taxon>
        <taxon>Bacilli</taxon>
        <taxon>Bacillales</taxon>
        <taxon>Paenibacillaceae</taxon>
        <taxon>Paenibacillus</taxon>
    </lineage>
</organism>
<dbReference type="InterPro" id="IPR016181">
    <property type="entry name" value="Acyl_CoA_acyltransferase"/>
</dbReference>
<reference evidence="2 3" key="1">
    <citation type="submission" date="2023-03" db="EMBL/GenBank/DDBJ databases">
        <title>Draft genome sequence of the bacteria which degrade cell wall of Tricholomamatutake.</title>
        <authorList>
            <person name="Konishi Y."/>
            <person name="Fukuta Y."/>
            <person name="Shirasaka N."/>
        </authorList>
    </citation>
    <scope>NUCLEOTIDE SEQUENCE [LARGE SCALE GENOMIC DNA]</scope>
    <source>
        <strain evidence="3">mu1</strain>
    </source>
</reference>
<dbReference type="Proteomes" id="UP001157114">
    <property type="component" value="Unassembled WGS sequence"/>
</dbReference>
<dbReference type="CDD" id="cd04301">
    <property type="entry name" value="NAT_SF"/>
    <property type="match status" value="1"/>
</dbReference>